<dbReference type="Pfam" id="PF13621">
    <property type="entry name" value="Cupin_8"/>
    <property type="match status" value="1"/>
</dbReference>
<protein>
    <recommendedName>
        <fullName evidence="1">JmjC domain-containing protein</fullName>
    </recommendedName>
</protein>
<dbReference type="InterPro" id="IPR003347">
    <property type="entry name" value="JmjC_dom"/>
</dbReference>
<gene>
    <name evidence="2" type="ORF">Gaeavirus7_3</name>
</gene>
<dbReference type="SUPFAM" id="SSF51197">
    <property type="entry name" value="Clavaminate synthase-like"/>
    <property type="match status" value="1"/>
</dbReference>
<organism evidence="2">
    <name type="scientific">Gaeavirus sp</name>
    <dbReference type="NCBI Taxonomy" id="2487767"/>
    <lineage>
        <taxon>Viruses</taxon>
        <taxon>Varidnaviria</taxon>
        <taxon>Bamfordvirae</taxon>
        <taxon>Nucleocytoviricota</taxon>
        <taxon>Megaviricetes</taxon>
        <taxon>Imitervirales</taxon>
        <taxon>Mimiviridae</taxon>
        <taxon>Klosneuvirinae</taxon>
    </lineage>
</organism>
<dbReference type="InterPro" id="IPR041667">
    <property type="entry name" value="Cupin_8"/>
</dbReference>
<feature type="domain" description="JmjC" evidence="1">
    <location>
        <begin position="146"/>
        <end position="296"/>
    </location>
</feature>
<accession>A0A3G4ZYN6</accession>
<sequence>MVQYYILEMLYSNTAPSEESDNYKKNISDILYDKKTGLEDTISVPIEDKCKLSKVRTYDYHDIKDRLNEKYFSDITNGHTIPVLFKNVFSENELAQFSYESIIKNHGDVVVEAISSDKHNYGDETLKITFKDYIKEINSGKKYYLTVNNSLANALNISEQDKFYKTIFDDTKAGIKNMFVGNRHSFTHLHSELSASCALQLYGIKKWYLIDPEYSSYLHSITDKDNIYHMAAYGFSMNNEIDGIPRYEIICEQGDFLFVPPWFWHETLNLTDNNVMFSFRPALFVAPYKTNHLYTLMGLKNSLGFNDLTFPYLVKHGLVDPEKDTVIQSIKQIHNRVPSKLMIKK</sequence>
<dbReference type="PANTHER" id="PTHR12461">
    <property type="entry name" value="HYPOXIA-INDUCIBLE FACTOR 1 ALPHA INHIBITOR-RELATED"/>
    <property type="match status" value="1"/>
</dbReference>
<dbReference type="PROSITE" id="PS51184">
    <property type="entry name" value="JMJC"/>
    <property type="match status" value="1"/>
</dbReference>
<evidence type="ECO:0000313" key="2">
    <source>
        <dbReference type="EMBL" id="AYV80046.1"/>
    </source>
</evidence>
<evidence type="ECO:0000259" key="1">
    <source>
        <dbReference type="PROSITE" id="PS51184"/>
    </source>
</evidence>
<dbReference type="SMART" id="SM00558">
    <property type="entry name" value="JmjC"/>
    <property type="match status" value="1"/>
</dbReference>
<dbReference type="EMBL" id="MK072205">
    <property type="protein sequence ID" value="AYV80046.1"/>
    <property type="molecule type" value="Genomic_DNA"/>
</dbReference>
<name>A0A3G4ZYN6_9VIRU</name>
<proteinExistence type="predicted"/>
<dbReference type="Gene3D" id="2.60.120.650">
    <property type="entry name" value="Cupin"/>
    <property type="match status" value="1"/>
</dbReference>
<reference evidence="2" key="1">
    <citation type="submission" date="2018-10" db="EMBL/GenBank/DDBJ databases">
        <title>Hidden diversity of soil giant viruses.</title>
        <authorList>
            <person name="Schulz F."/>
            <person name="Alteio L."/>
            <person name="Goudeau D."/>
            <person name="Ryan E.M."/>
            <person name="Malmstrom R.R."/>
            <person name="Blanchard J."/>
            <person name="Woyke T."/>
        </authorList>
    </citation>
    <scope>NUCLEOTIDE SEQUENCE</scope>
    <source>
        <strain evidence="2">GAV1</strain>
    </source>
</reference>
<dbReference type="PANTHER" id="PTHR12461:SF105">
    <property type="entry name" value="HYPOXIA-INDUCIBLE FACTOR 1-ALPHA INHIBITOR"/>
    <property type="match status" value="1"/>
</dbReference>